<proteinExistence type="predicted"/>
<accession>A0A2K3LMJ1</accession>
<feature type="compositionally biased region" description="Acidic residues" evidence="1">
    <location>
        <begin position="54"/>
        <end position="63"/>
    </location>
</feature>
<organism evidence="2 3">
    <name type="scientific">Trifolium pratense</name>
    <name type="common">Red clover</name>
    <dbReference type="NCBI Taxonomy" id="57577"/>
    <lineage>
        <taxon>Eukaryota</taxon>
        <taxon>Viridiplantae</taxon>
        <taxon>Streptophyta</taxon>
        <taxon>Embryophyta</taxon>
        <taxon>Tracheophyta</taxon>
        <taxon>Spermatophyta</taxon>
        <taxon>Magnoliopsida</taxon>
        <taxon>eudicotyledons</taxon>
        <taxon>Gunneridae</taxon>
        <taxon>Pentapetalae</taxon>
        <taxon>rosids</taxon>
        <taxon>fabids</taxon>
        <taxon>Fabales</taxon>
        <taxon>Fabaceae</taxon>
        <taxon>Papilionoideae</taxon>
        <taxon>50 kb inversion clade</taxon>
        <taxon>NPAAA clade</taxon>
        <taxon>Hologalegina</taxon>
        <taxon>IRL clade</taxon>
        <taxon>Trifolieae</taxon>
        <taxon>Trifolium</taxon>
    </lineage>
</organism>
<dbReference type="AlphaFoldDB" id="A0A2K3LMJ1"/>
<dbReference type="Proteomes" id="UP000236291">
    <property type="component" value="Unassembled WGS sequence"/>
</dbReference>
<protein>
    <submittedName>
        <fullName evidence="2">Uncharacterized protein</fullName>
    </submittedName>
</protein>
<evidence type="ECO:0000313" key="3">
    <source>
        <dbReference type="Proteomes" id="UP000236291"/>
    </source>
</evidence>
<dbReference type="EMBL" id="ASHM01036540">
    <property type="protein sequence ID" value="PNX79746.1"/>
    <property type="molecule type" value="Genomic_DNA"/>
</dbReference>
<reference evidence="2 3" key="1">
    <citation type="journal article" date="2014" name="Am. J. Bot.">
        <title>Genome assembly and annotation for red clover (Trifolium pratense; Fabaceae).</title>
        <authorList>
            <person name="Istvanek J."/>
            <person name="Jaros M."/>
            <person name="Krenek A."/>
            <person name="Repkova J."/>
        </authorList>
    </citation>
    <scope>NUCLEOTIDE SEQUENCE [LARGE SCALE GENOMIC DNA]</scope>
    <source>
        <strain evidence="3">cv. Tatra</strain>
        <tissue evidence="2">Young leaves</tissue>
    </source>
</reference>
<gene>
    <name evidence="2" type="ORF">L195_g035734</name>
</gene>
<name>A0A2K3LMJ1_TRIPR</name>
<feature type="compositionally biased region" description="Basic and acidic residues" evidence="1">
    <location>
        <begin position="42"/>
        <end position="53"/>
    </location>
</feature>
<evidence type="ECO:0000256" key="1">
    <source>
        <dbReference type="SAM" id="MobiDB-lite"/>
    </source>
</evidence>
<feature type="region of interest" description="Disordered" evidence="1">
    <location>
        <begin position="35"/>
        <end position="66"/>
    </location>
</feature>
<sequence length="130" mass="14729">MKGGCNWASSFETLCYASAVCESIMNEDDRKYGSFVEMENPQLRKEESEKSDVENPEEDDTYNEESINYKSVIQGGGNMKTDMDLLLDAIDIVEGEEHGAQVTLFRSGESHVLIKDKAKVHKLILRFLEE</sequence>
<comment type="caution">
    <text evidence="2">The sequence shown here is derived from an EMBL/GenBank/DDBJ whole genome shotgun (WGS) entry which is preliminary data.</text>
</comment>
<evidence type="ECO:0000313" key="2">
    <source>
        <dbReference type="EMBL" id="PNX79746.1"/>
    </source>
</evidence>
<reference evidence="2 3" key="2">
    <citation type="journal article" date="2017" name="Front. Plant Sci.">
        <title>Gene Classification and Mining of Molecular Markers Useful in Red Clover (Trifolium pratense) Breeding.</title>
        <authorList>
            <person name="Istvanek J."/>
            <person name="Dluhosova J."/>
            <person name="Dluhos P."/>
            <person name="Patkova L."/>
            <person name="Nedelnik J."/>
            <person name="Repkova J."/>
        </authorList>
    </citation>
    <scope>NUCLEOTIDE SEQUENCE [LARGE SCALE GENOMIC DNA]</scope>
    <source>
        <strain evidence="3">cv. Tatra</strain>
        <tissue evidence="2">Young leaves</tissue>
    </source>
</reference>